<accession>A0A0F9A2W1</accession>
<protein>
    <recommendedName>
        <fullName evidence="6">B12-binding domain-containing protein</fullName>
    </recommendedName>
</protein>
<dbReference type="EMBL" id="LAZR01060039">
    <property type="protein sequence ID" value="KKK66521.1"/>
    <property type="molecule type" value="Genomic_DNA"/>
</dbReference>
<keyword evidence="3" id="KW-0479">Metal-binding</keyword>
<dbReference type="PROSITE" id="PS51332">
    <property type="entry name" value="B12_BINDING"/>
    <property type="match status" value="1"/>
</dbReference>
<evidence type="ECO:0000313" key="7">
    <source>
        <dbReference type="EMBL" id="KKK66521.1"/>
    </source>
</evidence>
<dbReference type="GO" id="GO:0051536">
    <property type="term" value="F:iron-sulfur cluster binding"/>
    <property type="evidence" value="ECO:0007669"/>
    <property type="project" value="UniProtKB-KW"/>
</dbReference>
<evidence type="ECO:0000256" key="4">
    <source>
        <dbReference type="ARBA" id="ARBA00023004"/>
    </source>
</evidence>
<dbReference type="Gene3D" id="3.40.50.280">
    <property type="entry name" value="Cobalamin-binding domain"/>
    <property type="match status" value="1"/>
</dbReference>
<evidence type="ECO:0000259" key="6">
    <source>
        <dbReference type="PROSITE" id="PS51332"/>
    </source>
</evidence>
<organism evidence="7">
    <name type="scientific">marine sediment metagenome</name>
    <dbReference type="NCBI Taxonomy" id="412755"/>
    <lineage>
        <taxon>unclassified sequences</taxon>
        <taxon>metagenomes</taxon>
        <taxon>ecological metagenomes</taxon>
    </lineage>
</organism>
<comment type="cofactor">
    <cofactor evidence="1">
        <name>[4Fe-4S] cluster</name>
        <dbReference type="ChEBI" id="CHEBI:49883"/>
    </cofactor>
</comment>
<reference evidence="7" key="1">
    <citation type="journal article" date="2015" name="Nature">
        <title>Complex archaea that bridge the gap between prokaryotes and eukaryotes.</title>
        <authorList>
            <person name="Spang A."/>
            <person name="Saw J.H."/>
            <person name="Jorgensen S.L."/>
            <person name="Zaremba-Niedzwiedzka K."/>
            <person name="Martijn J."/>
            <person name="Lind A.E."/>
            <person name="van Eijk R."/>
            <person name="Schleper C."/>
            <person name="Guy L."/>
            <person name="Ettema T.J."/>
        </authorList>
    </citation>
    <scope>NUCLEOTIDE SEQUENCE</scope>
</reference>
<name>A0A0F9A2W1_9ZZZZ</name>
<evidence type="ECO:0000256" key="1">
    <source>
        <dbReference type="ARBA" id="ARBA00001966"/>
    </source>
</evidence>
<dbReference type="PANTHER" id="PTHR43409:SF16">
    <property type="entry name" value="SLR0320 PROTEIN"/>
    <property type="match status" value="1"/>
</dbReference>
<evidence type="ECO:0000256" key="5">
    <source>
        <dbReference type="ARBA" id="ARBA00023014"/>
    </source>
</evidence>
<dbReference type="AlphaFoldDB" id="A0A0F9A2W1"/>
<sequence>MLKVYFNEYNIRMGPLSYLPLVSGLLRAHAETSETIRREYTFEPFIYTNDAPENILDRYDNPGVATFSSFMWNEQLNHVVAHGVKTRWPGCLIVFGGPQVPHHPIQYMEEHPWVDVCVRAEGEEAFTDILERFIDSENFSGIPGVTWRGGENKEERPFSRDLDMFPSPYLEGLFDELVTQDNFQAIIETNRGCPFHCTFCYWGKGGLSRKYKYYGLDRVYRELEWCAEHEIKYIFNADSNFGMNKRDTEIADFLVALKERTGFPDKFRTCYGKNTDEKIFAIGSLFHKHKLEKGITLARQSNDETVLKNIKRGNISMDTYKNLQERFNHENIPIYSELILG</sequence>
<evidence type="ECO:0000256" key="3">
    <source>
        <dbReference type="ARBA" id="ARBA00022723"/>
    </source>
</evidence>
<keyword evidence="2" id="KW-0949">S-adenosyl-L-methionine</keyword>
<dbReference type="SFLD" id="SFLDG01082">
    <property type="entry name" value="B12-binding_domain_containing"/>
    <property type="match status" value="1"/>
</dbReference>
<dbReference type="GO" id="GO:0031419">
    <property type="term" value="F:cobalamin binding"/>
    <property type="evidence" value="ECO:0007669"/>
    <property type="project" value="InterPro"/>
</dbReference>
<dbReference type="SFLD" id="SFLDS00029">
    <property type="entry name" value="Radical_SAM"/>
    <property type="match status" value="1"/>
</dbReference>
<dbReference type="InterPro" id="IPR006158">
    <property type="entry name" value="Cobalamin-bd"/>
</dbReference>
<dbReference type="InterPro" id="IPR007197">
    <property type="entry name" value="rSAM"/>
</dbReference>
<dbReference type="SUPFAM" id="SSF102114">
    <property type="entry name" value="Radical SAM enzymes"/>
    <property type="match status" value="1"/>
</dbReference>
<dbReference type="Gene3D" id="3.80.30.20">
    <property type="entry name" value="tm_1862 like domain"/>
    <property type="match status" value="1"/>
</dbReference>
<feature type="domain" description="B12-binding" evidence="6">
    <location>
        <begin position="1"/>
        <end position="140"/>
    </location>
</feature>
<dbReference type="GO" id="GO:0005829">
    <property type="term" value="C:cytosol"/>
    <property type="evidence" value="ECO:0007669"/>
    <property type="project" value="TreeGrafter"/>
</dbReference>
<keyword evidence="5" id="KW-0411">Iron-sulfur</keyword>
<keyword evidence="4" id="KW-0408">Iron</keyword>
<gene>
    <name evidence="7" type="ORF">LCGC14_2963250</name>
</gene>
<dbReference type="InterPro" id="IPR058240">
    <property type="entry name" value="rSAM_sf"/>
</dbReference>
<comment type="caution">
    <text evidence="7">The sequence shown here is derived from an EMBL/GenBank/DDBJ whole genome shotgun (WGS) entry which is preliminary data.</text>
</comment>
<evidence type="ECO:0000256" key="2">
    <source>
        <dbReference type="ARBA" id="ARBA00022691"/>
    </source>
</evidence>
<proteinExistence type="predicted"/>
<dbReference type="GO" id="GO:0046872">
    <property type="term" value="F:metal ion binding"/>
    <property type="evidence" value="ECO:0007669"/>
    <property type="project" value="UniProtKB-KW"/>
</dbReference>
<dbReference type="PANTHER" id="PTHR43409">
    <property type="entry name" value="ANAEROBIC MAGNESIUM-PROTOPORPHYRIN IX MONOMETHYL ESTER CYCLASE-RELATED"/>
    <property type="match status" value="1"/>
</dbReference>
<dbReference type="GO" id="GO:0003824">
    <property type="term" value="F:catalytic activity"/>
    <property type="evidence" value="ECO:0007669"/>
    <property type="project" value="InterPro"/>
</dbReference>
<dbReference type="InterPro" id="IPR051198">
    <property type="entry name" value="BchE-like"/>
</dbReference>
<feature type="non-terminal residue" evidence="7">
    <location>
        <position position="341"/>
    </location>
</feature>
<dbReference type="InterPro" id="IPR023404">
    <property type="entry name" value="rSAM_horseshoe"/>
</dbReference>